<protein>
    <submittedName>
        <fullName evidence="2">Uncharacterized protein</fullName>
    </submittedName>
</protein>
<accession>A0A3A1Y2D3</accession>
<sequence length="236" mass="26434">MGKLKLITPLALALGLGTALADTVTFFVEPVQGKLLLKQHKPNSSQVVPWFMSTAQGMEITCTERRRQVNVASYAQVNRVTIVYEGLWQNLPEGSAQKEVVVNKVNLNNSIFAKNKFAWQVNNALVYVVNAQDQQKLYHACKIVFLKQAKVSIANASPSIVEIKDFTYPNQIPHPTQDELKKASFALCTARPQGEQQAQLYLTYNGQRYMPHSLVFQDEQGVEQWCEALTGEVGLH</sequence>
<comment type="caution">
    <text evidence="2">The sequence shown here is derived from an EMBL/GenBank/DDBJ whole genome shotgun (WGS) entry which is preliminary data.</text>
</comment>
<dbReference type="AlphaFoldDB" id="A0A3A1Y2D3"/>
<dbReference type="EMBL" id="NRJH01000062">
    <property type="protein sequence ID" value="RIY31570.1"/>
    <property type="molecule type" value="Genomic_DNA"/>
</dbReference>
<name>A0A3A1Y2D3_9GAMM</name>
<keyword evidence="3" id="KW-1185">Reference proteome</keyword>
<keyword evidence="1" id="KW-0732">Signal</keyword>
<reference evidence="2 3" key="1">
    <citation type="submission" date="2017-08" db="EMBL/GenBank/DDBJ databases">
        <title>Reclassification of Bisgaard taxon 37 and 44.</title>
        <authorList>
            <person name="Christensen H."/>
        </authorList>
    </citation>
    <scope>NUCLEOTIDE SEQUENCE [LARGE SCALE GENOMIC DNA]</scope>
    <source>
        <strain evidence="2 3">B96_4</strain>
    </source>
</reference>
<feature type="chain" id="PRO_5017298744" evidence="1">
    <location>
        <begin position="22"/>
        <end position="236"/>
    </location>
</feature>
<dbReference type="Proteomes" id="UP000266258">
    <property type="component" value="Unassembled WGS sequence"/>
</dbReference>
<evidence type="ECO:0000313" key="3">
    <source>
        <dbReference type="Proteomes" id="UP000266258"/>
    </source>
</evidence>
<organism evidence="2 3">
    <name type="scientific">Psittacicella melopsittaci</name>
    <dbReference type="NCBI Taxonomy" id="2028576"/>
    <lineage>
        <taxon>Bacteria</taxon>
        <taxon>Pseudomonadati</taxon>
        <taxon>Pseudomonadota</taxon>
        <taxon>Gammaproteobacteria</taxon>
        <taxon>Pasteurellales</taxon>
        <taxon>Psittacicellaceae</taxon>
        <taxon>Psittacicella</taxon>
    </lineage>
</organism>
<dbReference type="OrthoDB" id="5678362at2"/>
<dbReference type="RefSeq" id="WP_119497668.1">
    <property type="nucleotide sequence ID" value="NZ_NRJH01000062.1"/>
</dbReference>
<evidence type="ECO:0000313" key="2">
    <source>
        <dbReference type="EMBL" id="RIY31570.1"/>
    </source>
</evidence>
<evidence type="ECO:0000256" key="1">
    <source>
        <dbReference type="SAM" id="SignalP"/>
    </source>
</evidence>
<gene>
    <name evidence="2" type="ORF">CJP74_06990</name>
</gene>
<proteinExistence type="predicted"/>
<feature type="signal peptide" evidence="1">
    <location>
        <begin position="1"/>
        <end position="21"/>
    </location>
</feature>